<accession>A0A2Z4JS97</accession>
<dbReference type="Pfam" id="PF06439">
    <property type="entry name" value="3keto-disac_hyd"/>
    <property type="match status" value="1"/>
</dbReference>
<protein>
    <recommendedName>
        <fullName evidence="1">3-keto-alpha-glucoside-1,2-lyase/3-keto-2-hydroxy-glucal hydratase domain-containing protein</fullName>
    </recommendedName>
</protein>
<gene>
    <name evidence="2" type="ORF">Pas1_04295</name>
</gene>
<sequence>MDPMNKLIGRSVNIKQFIWVICFLTLIVAMPCMSQVLVTSEGGSFPLFNGQDTSAWNQNGNANWHPIGNGVAADQGSGMLVGKYPFTDYQLQFNYKIDGATQFSLFTHCLDPNNIVPNSAIEINLSSIPIKGYGAGSVMGLIKAPKIQVANQWNTVLISSESNQLTVILNGITVANKLDYQNFQTGPLAIQFGGGKLEITNLNAIIPTRW</sequence>
<dbReference type="Gene3D" id="2.60.120.560">
    <property type="entry name" value="Exo-inulinase, domain 1"/>
    <property type="match status" value="1"/>
</dbReference>
<evidence type="ECO:0000313" key="3">
    <source>
        <dbReference type="Proteomes" id="UP000248592"/>
    </source>
</evidence>
<name>A0A2Z4JS97_9BURK</name>
<evidence type="ECO:0000313" key="2">
    <source>
        <dbReference type="EMBL" id="AWW49670.1"/>
    </source>
</evidence>
<dbReference type="Proteomes" id="UP000248592">
    <property type="component" value="Chromosome"/>
</dbReference>
<proteinExistence type="predicted"/>
<dbReference type="InterPro" id="IPR010496">
    <property type="entry name" value="AL/BT2_dom"/>
</dbReference>
<evidence type="ECO:0000259" key="1">
    <source>
        <dbReference type="Pfam" id="PF06439"/>
    </source>
</evidence>
<dbReference type="AlphaFoldDB" id="A0A2Z4JS97"/>
<organism evidence="2 3">
    <name type="scientific">Polynucleobacter paneuropaeus</name>
    <dbReference type="NCBI Taxonomy" id="2527775"/>
    <lineage>
        <taxon>Bacteria</taxon>
        <taxon>Pseudomonadati</taxon>
        <taxon>Pseudomonadota</taxon>
        <taxon>Betaproteobacteria</taxon>
        <taxon>Burkholderiales</taxon>
        <taxon>Burkholderiaceae</taxon>
        <taxon>Polynucleobacter</taxon>
    </lineage>
</organism>
<dbReference type="GO" id="GO:0016787">
    <property type="term" value="F:hydrolase activity"/>
    <property type="evidence" value="ECO:0007669"/>
    <property type="project" value="InterPro"/>
</dbReference>
<dbReference type="EMBL" id="CP030085">
    <property type="protein sequence ID" value="AWW49670.1"/>
    <property type="molecule type" value="Genomic_DNA"/>
</dbReference>
<reference evidence="3" key="1">
    <citation type="submission" date="2018-06" db="EMBL/GenBank/DDBJ databases">
        <title>Description of a new Polynucleobacter species.</title>
        <authorList>
            <person name="Hahn M.W."/>
        </authorList>
    </citation>
    <scope>NUCLEOTIDE SEQUENCE [LARGE SCALE GENOMIC DNA]</scope>
    <source>
        <strain evidence="3">MG-25-Pas1-D2</strain>
    </source>
</reference>
<feature type="domain" description="3-keto-alpha-glucoside-1,2-lyase/3-keto-2-hydroxy-glucal hydratase" evidence="1">
    <location>
        <begin position="46"/>
        <end position="201"/>
    </location>
</feature>